<dbReference type="Proteomes" id="UP000069850">
    <property type="component" value="Chromosome 1"/>
</dbReference>
<evidence type="ECO:0000313" key="1">
    <source>
        <dbReference type="EMBL" id="CVK32049.1"/>
    </source>
</evidence>
<dbReference type="GeneID" id="27136835"/>
<accession>A0A0X3BJI2</accession>
<sequence>MATYDEVLGFNYTDDGAWKEFVASEILPLHTAALKITNFSHYLKEKLRNSFTDAFLENKGIQKILLGGVAPDGEYAENSLAEFYKERIGVYIDPRLWVSLCKEPDTDTLHHIEIHFSQPLILDRLSDVLSLSGNMLRVVGHAPPEIGEDVLNGFIQEPESIINEFETVYSQLIKISATYNYHTFFAMSTRLTPKFFLIEAYPRLKIHFDAVVALLGLMVAEIPEVDKTAYQGDMVLIGHTPEGFADSLYKMNQIAWDELSTFALFGGQVPSLRDEFVETVRTSNNSLKPLSEAFEVTKYYLTDNGLNVLGYAGDSRNFYRACEMSLQHFLRIAAPYLFTGLTILEIKRYPGTDYEEKKVGLRPALYIRSTNYA</sequence>
<protein>
    <submittedName>
        <fullName evidence="1">Uncharacterized protein</fullName>
    </submittedName>
</protein>
<evidence type="ECO:0000313" key="2">
    <source>
        <dbReference type="Proteomes" id="UP000069850"/>
    </source>
</evidence>
<reference evidence="1 2" key="1">
    <citation type="submission" date="2016-01" db="EMBL/GenBank/DDBJ databases">
        <authorList>
            <person name="Manzoor S."/>
        </authorList>
    </citation>
    <scope>NUCLEOTIDE SEQUENCE [LARGE SCALE GENOMIC DNA]</scope>
    <source>
        <strain evidence="1">Methanoculleus sp MAB1</strain>
    </source>
</reference>
<organism evidence="1 2">
    <name type="scientific">Methanoculleus bourgensis</name>
    <dbReference type="NCBI Taxonomy" id="83986"/>
    <lineage>
        <taxon>Archaea</taxon>
        <taxon>Methanobacteriati</taxon>
        <taxon>Methanobacteriota</taxon>
        <taxon>Stenosarchaea group</taxon>
        <taxon>Methanomicrobia</taxon>
        <taxon>Methanomicrobiales</taxon>
        <taxon>Methanomicrobiaceae</taxon>
        <taxon>Methanoculleus</taxon>
    </lineage>
</organism>
<dbReference type="EMBL" id="LT158599">
    <property type="protein sequence ID" value="CVK32049.1"/>
    <property type="molecule type" value="Genomic_DNA"/>
</dbReference>
<name>A0A0X3BJI2_9EURY</name>
<dbReference type="OrthoDB" id="103677at2157"/>
<dbReference type="AlphaFoldDB" id="A0A0X3BJI2"/>
<dbReference type="KEGG" id="mema:MMAB1_0835"/>
<gene>
    <name evidence="1" type="ORF">MMAB1_0835</name>
</gene>
<dbReference type="GeneID" id="13354305"/>
<proteinExistence type="predicted"/>
<dbReference type="RefSeq" id="WP_014866547.1">
    <property type="nucleotide sequence ID" value="NZ_LT158599.1"/>
</dbReference>